<evidence type="ECO:0000313" key="2">
    <source>
        <dbReference type="EMBL" id="GAA5020116.1"/>
    </source>
</evidence>
<organism evidence="2 3">
    <name type="scientific">Streptomyces siamensis</name>
    <dbReference type="NCBI Taxonomy" id="1274986"/>
    <lineage>
        <taxon>Bacteria</taxon>
        <taxon>Bacillati</taxon>
        <taxon>Actinomycetota</taxon>
        <taxon>Actinomycetes</taxon>
        <taxon>Kitasatosporales</taxon>
        <taxon>Streptomycetaceae</taxon>
        <taxon>Streptomyces</taxon>
    </lineage>
</organism>
<dbReference type="EMBL" id="BAABKB010000021">
    <property type="protein sequence ID" value="GAA5020116.1"/>
    <property type="molecule type" value="Genomic_DNA"/>
</dbReference>
<accession>A0ABP9J4P6</accession>
<feature type="transmembrane region" description="Helical" evidence="1">
    <location>
        <begin position="21"/>
        <end position="51"/>
    </location>
</feature>
<proteinExistence type="predicted"/>
<keyword evidence="1" id="KW-1133">Transmembrane helix</keyword>
<evidence type="ECO:0000256" key="1">
    <source>
        <dbReference type="SAM" id="Phobius"/>
    </source>
</evidence>
<sequence>MADRNWDDDTEYRRAVKRSRLMVAVASCCSLVVVGLVLLAVVGAGAFVALVDVLAR</sequence>
<protein>
    <submittedName>
        <fullName evidence="2">Uncharacterized protein</fullName>
    </submittedName>
</protein>
<evidence type="ECO:0000313" key="3">
    <source>
        <dbReference type="Proteomes" id="UP001501759"/>
    </source>
</evidence>
<gene>
    <name evidence="2" type="ORF">GCM10023335_49480</name>
</gene>
<reference evidence="3" key="1">
    <citation type="journal article" date="2019" name="Int. J. Syst. Evol. Microbiol.">
        <title>The Global Catalogue of Microorganisms (GCM) 10K type strain sequencing project: providing services to taxonomists for standard genome sequencing and annotation.</title>
        <authorList>
            <consortium name="The Broad Institute Genomics Platform"/>
            <consortium name="The Broad Institute Genome Sequencing Center for Infectious Disease"/>
            <person name="Wu L."/>
            <person name="Ma J."/>
        </authorList>
    </citation>
    <scope>NUCLEOTIDE SEQUENCE [LARGE SCALE GENOMIC DNA]</scope>
    <source>
        <strain evidence="3">JCM 18409</strain>
    </source>
</reference>
<dbReference type="RefSeq" id="WP_345653358.1">
    <property type="nucleotide sequence ID" value="NZ_BAABKB010000021.1"/>
</dbReference>
<keyword evidence="1" id="KW-0472">Membrane</keyword>
<name>A0ABP9J4P6_9ACTN</name>
<keyword evidence="3" id="KW-1185">Reference proteome</keyword>
<comment type="caution">
    <text evidence="2">The sequence shown here is derived from an EMBL/GenBank/DDBJ whole genome shotgun (WGS) entry which is preliminary data.</text>
</comment>
<dbReference type="Proteomes" id="UP001501759">
    <property type="component" value="Unassembled WGS sequence"/>
</dbReference>
<keyword evidence="1" id="KW-0812">Transmembrane</keyword>